<organism evidence="2 3">
    <name type="scientific">Bdellovibrio bacteriovorus</name>
    <dbReference type="NCBI Taxonomy" id="959"/>
    <lineage>
        <taxon>Bacteria</taxon>
        <taxon>Pseudomonadati</taxon>
        <taxon>Bdellovibrionota</taxon>
        <taxon>Bdellovibrionia</taxon>
        <taxon>Bdellovibrionales</taxon>
        <taxon>Pseudobdellovibrionaceae</taxon>
        <taxon>Bdellovibrio</taxon>
    </lineage>
</organism>
<dbReference type="Proteomes" id="UP000197003">
    <property type="component" value="Chromosome"/>
</dbReference>
<keyword evidence="1" id="KW-0812">Transmembrane</keyword>
<gene>
    <name evidence="2" type="ORF">B9G79_17705</name>
</gene>
<evidence type="ECO:0000256" key="1">
    <source>
        <dbReference type="SAM" id="Phobius"/>
    </source>
</evidence>
<protein>
    <submittedName>
        <fullName evidence="2">Uncharacterized protein</fullName>
    </submittedName>
</protein>
<evidence type="ECO:0000313" key="3">
    <source>
        <dbReference type="Proteomes" id="UP000197003"/>
    </source>
</evidence>
<proteinExistence type="predicted"/>
<dbReference type="EMBL" id="CP020946">
    <property type="protein sequence ID" value="ASD65275.1"/>
    <property type="molecule type" value="Genomic_DNA"/>
</dbReference>
<reference evidence="2 3" key="1">
    <citation type="submission" date="2017-04" db="EMBL/GenBank/DDBJ databases">
        <title>Whole genome sequence of Bdellovibrio bacteriovorus strain SSB218315.</title>
        <authorList>
            <person name="Oyedara O."/>
            <person name="Rodriguez-Perez M.A."/>
        </authorList>
    </citation>
    <scope>NUCLEOTIDE SEQUENCE [LARGE SCALE GENOMIC DNA]</scope>
    <source>
        <strain evidence="2 3">SSB218315</strain>
    </source>
</reference>
<evidence type="ECO:0000313" key="2">
    <source>
        <dbReference type="EMBL" id="ASD65275.1"/>
    </source>
</evidence>
<keyword evidence="1" id="KW-0472">Membrane</keyword>
<name>A0A1Z3NCW5_BDEBC</name>
<sequence length="168" mass="18579">MLKKQKRKSSINNEKGMAVLELVPIIIVIVLLVNFSLGFFGAIHTGILNSIASRNYAFETFRNRANLTYFRSTPNADVALTYDKVGMRVHGTLSENTKEGANDWVASSRRIDFMALQREAAEIAGTKPEHERTRSLPGGRNETLSVNPIWIKTTYGICLNSECAGTGS</sequence>
<accession>A0A1Z3NCW5</accession>
<dbReference type="OrthoDB" id="5292829at2"/>
<dbReference type="AlphaFoldDB" id="A0A1Z3NCW5"/>
<dbReference type="RefSeq" id="WP_088566666.1">
    <property type="nucleotide sequence ID" value="NZ_CP020946.1"/>
</dbReference>
<feature type="transmembrane region" description="Helical" evidence="1">
    <location>
        <begin position="20"/>
        <end position="43"/>
    </location>
</feature>
<keyword evidence="1" id="KW-1133">Transmembrane helix</keyword>